<proteinExistence type="inferred from homology"/>
<dbReference type="PIRSF" id="PIRSF016013">
    <property type="entry name" value="AtER_Rer1p"/>
    <property type="match status" value="1"/>
</dbReference>
<evidence type="ECO:0000256" key="7">
    <source>
        <dbReference type="SAM" id="Phobius"/>
    </source>
</evidence>
<comment type="similarity">
    <text evidence="2 6">Belongs to the RER1 family.</text>
</comment>
<dbReference type="GO" id="GO:0000324">
    <property type="term" value="C:fungal-type vacuole"/>
    <property type="evidence" value="ECO:0007669"/>
    <property type="project" value="EnsemblFungi"/>
</dbReference>
<evidence type="ECO:0000313" key="9">
    <source>
        <dbReference type="Proteomes" id="UP000051530"/>
    </source>
</evidence>
<dbReference type="PANTHER" id="PTHR10743:SF0">
    <property type="entry name" value="PROTEIN RER1"/>
    <property type="match status" value="1"/>
</dbReference>
<dbReference type="VEuPathDB" id="MicrosporidiaDB:M153_34300068"/>
<name>A0A0R0M5K0_9MICR</name>
<dbReference type="GO" id="GO:0005783">
    <property type="term" value="C:endoplasmic reticulum"/>
    <property type="evidence" value="ECO:0007669"/>
    <property type="project" value="GOC"/>
</dbReference>
<dbReference type="InterPro" id="IPR004932">
    <property type="entry name" value="Rer1"/>
</dbReference>
<evidence type="ECO:0000313" key="8">
    <source>
        <dbReference type="EMBL" id="KRH94192.1"/>
    </source>
</evidence>
<keyword evidence="9" id="KW-1185">Reference proteome</keyword>
<evidence type="ECO:0000256" key="2">
    <source>
        <dbReference type="ARBA" id="ARBA00006070"/>
    </source>
</evidence>
<feature type="transmembrane region" description="Helical" evidence="7">
    <location>
        <begin position="128"/>
        <end position="147"/>
    </location>
</feature>
<evidence type="ECO:0000256" key="5">
    <source>
        <dbReference type="ARBA" id="ARBA00023136"/>
    </source>
</evidence>
<accession>A0A0R0M5K0</accession>
<keyword evidence="3 7" id="KW-0812">Transmembrane</keyword>
<dbReference type="AlphaFoldDB" id="A0A0R0M5K0"/>
<dbReference type="EMBL" id="LGUB01000119">
    <property type="protein sequence ID" value="KRH94192.1"/>
    <property type="molecule type" value="Genomic_DNA"/>
</dbReference>
<dbReference type="PANTHER" id="PTHR10743">
    <property type="entry name" value="PROTEIN RER1"/>
    <property type="match status" value="1"/>
</dbReference>
<keyword evidence="4 7" id="KW-1133">Transmembrane helix</keyword>
<sequence length="173" mass="20863">MEQFFKNFSRKYQYYLDRTAPQKMGRWIGFAVLLVLFFLRIIIIQSHFLVTYVLSIYLLHGLIGFCTPQEESIPDPFDNIDDDVYVPQQVDDEFRPFMRRLPEFDFWFLAVRLVLLAFFTTFFDLFDIPVFVPILVIYFLLISLLTAKNLYRHMKKYNYNPFLSGKETFKNKE</sequence>
<comment type="subcellular location">
    <subcellularLocation>
        <location evidence="1">Membrane</location>
        <topology evidence="1">Multi-pass membrane protein</topology>
    </subcellularLocation>
</comment>
<reference evidence="8 9" key="1">
    <citation type="submission" date="2015-07" db="EMBL/GenBank/DDBJ databases">
        <title>The genome of Pseudoloma neurophilia, a relevant intracellular parasite of the zebrafish.</title>
        <authorList>
            <person name="Ndikumana S."/>
            <person name="Pelin A."/>
            <person name="Sanders J."/>
            <person name="Corradi N."/>
        </authorList>
    </citation>
    <scope>NUCLEOTIDE SEQUENCE [LARGE SCALE GENOMIC DNA]</scope>
    <source>
        <strain evidence="8 9">MK1</strain>
    </source>
</reference>
<evidence type="ECO:0000256" key="3">
    <source>
        <dbReference type="ARBA" id="ARBA00022692"/>
    </source>
</evidence>
<evidence type="ECO:0000256" key="1">
    <source>
        <dbReference type="ARBA" id="ARBA00004141"/>
    </source>
</evidence>
<dbReference type="OrthoDB" id="448250at2759"/>
<evidence type="ECO:0000256" key="6">
    <source>
        <dbReference type="PIRNR" id="PIRNR016013"/>
    </source>
</evidence>
<organism evidence="8 9">
    <name type="scientific">Pseudoloma neurophilia</name>
    <dbReference type="NCBI Taxonomy" id="146866"/>
    <lineage>
        <taxon>Eukaryota</taxon>
        <taxon>Fungi</taxon>
        <taxon>Fungi incertae sedis</taxon>
        <taxon>Microsporidia</taxon>
        <taxon>Pseudoloma</taxon>
    </lineage>
</organism>
<dbReference type="GO" id="GO:0000139">
    <property type="term" value="C:Golgi membrane"/>
    <property type="evidence" value="ECO:0007669"/>
    <property type="project" value="TreeGrafter"/>
</dbReference>
<dbReference type="GO" id="GO:0006621">
    <property type="term" value="P:protein retention in ER lumen"/>
    <property type="evidence" value="ECO:0007669"/>
    <property type="project" value="EnsemblFungi"/>
</dbReference>
<feature type="transmembrane region" description="Helical" evidence="7">
    <location>
        <begin position="24"/>
        <end position="43"/>
    </location>
</feature>
<dbReference type="GO" id="GO:0030137">
    <property type="term" value="C:COPI-coated vesicle"/>
    <property type="evidence" value="ECO:0007669"/>
    <property type="project" value="EnsemblFungi"/>
</dbReference>
<keyword evidence="5 6" id="KW-0472">Membrane</keyword>
<feature type="transmembrane region" description="Helical" evidence="7">
    <location>
        <begin position="49"/>
        <end position="67"/>
    </location>
</feature>
<dbReference type="GO" id="GO:0006890">
    <property type="term" value="P:retrograde vesicle-mediated transport, Golgi to endoplasmic reticulum"/>
    <property type="evidence" value="ECO:0007669"/>
    <property type="project" value="EnsemblFungi"/>
</dbReference>
<gene>
    <name evidence="8" type="ORF">M153_34300068</name>
</gene>
<evidence type="ECO:0000256" key="4">
    <source>
        <dbReference type="ARBA" id="ARBA00022989"/>
    </source>
</evidence>
<dbReference type="Pfam" id="PF03248">
    <property type="entry name" value="Rer1"/>
    <property type="match status" value="1"/>
</dbReference>
<dbReference type="Proteomes" id="UP000051530">
    <property type="component" value="Unassembled WGS sequence"/>
</dbReference>
<comment type="function">
    <text evidence="6">Involved in the retrieval of endoplasmic reticulum membrane proteins from the early Golgi compartment.</text>
</comment>
<feature type="transmembrane region" description="Helical" evidence="7">
    <location>
        <begin position="104"/>
        <end position="122"/>
    </location>
</feature>
<comment type="caution">
    <text evidence="8">The sequence shown here is derived from an EMBL/GenBank/DDBJ whole genome shotgun (WGS) entry which is preliminary data.</text>
</comment>
<dbReference type="GO" id="GO:0030134">
    <property type="term" value="C:COPII-coated ER to Golgi transport vesicle"/>
    <property type="evidence" value="ECO:0007669"/>
    <property type="project" value="EnsemblFungi"/>
</dbReference>
<protein>
    <recommendedName>
        <fullName evidence="6">Protein RER1</fullName>
    </recommendedName>
</protein>